<evidence type="ECO:0000256" key="5">
    <source>
        <dbReference type="SAM" id="SignalP"/>
    </source>
</evidence>
<feature type="region of interest" description="Disordered" evidence="4">
    <location>
        <begin position="295"/>
        <end position="324"/>
    </location>
</feature>
<dbReference type="Gene3D" id="3.80.10.10">
    <property type="entry name" value="Ribonuclease Inhibitor"/>
    <property type="match status" value="1"/>
</dbReference>
<dbReference type="SMART" id="SM00369">
    <property type="entry name" value="LRR_TYP"/>
    <property type="match status" value="3"/>
</dbReference>
<protein>
    <submittedName>
        <fullName evidence="6">Uncharacterized protein</fullName>
    </submittedName>
</protein>
<dbReference type="PANTHER" id="PTHR24373">
    <property type="entry name" value="SLIT RELATED LEUCINE-RICH REPEAT NEURONAL PROTEIN"/>
    <property type="match status" value="1"/>
</dbReference>
<dbReference type="Pfam" id="PF13855">
    <property type="entry name" value="LRR_8"/>
    <property type="match status" value="1"/>
</dbReference>
<dbReference type="InterPro" id="IPR032675">
    <property type="entry name" value="LRR_dom_sf"/>
</dbReference>
<name>A0A9N9WZ85_9DIPT</name>
<dbReference type="EMBL" id="OU895880">
    <property type="protein sequence ID" value="CAG9811571.1"/>
    <property type="molecule type" value="Genomic_DNA"/>
</dbReference>
<dbReference type="GO" id="GO:0031012">
    <property type="term" value="C:extracellular matrix"/>
    <property type="evidence" value="ECO:0007669"/>
    <property type="project" value="TreeGrafter"/>
</dbReference>
<reference evidence="6" key="1">
    <citation type="submission" date="2022-01" db="EMBL/GenBank/DDBJ databases">
        <authorList>
            <person name="King R."/>
        </authorList>
    </citation>
    <scope>NUCLEOTIDE SEQUENCE</scope>
</reference>
<reference evidence="6" key="2">
    <citation type="submission" date="2022-10" db="EMBL/GenBank/DDBJ databases">
        <authorList>
            <consortium name="ENA_rothamsted_submissions"/>
            <consortium name="culmorum"/>
            <person name="King R."/>
        </authorList>
    </citation>
    <scope>NUCLEOTIDE SEQUENCE</scope>
</reference>
<keyword evidence="2 5" id="KW-0732">Signal</keyword>
<keyword evidence="1" id="KW-0433">Leucine-rich repeat</keyword>
<dbReference type="InterPro" id="IPR050328">
    <property type="entry name" value="Dev_Immune_Receptor"/>
</dbReference>
<dbReference type="Proteomes" id="UP001153620">
    <property type="component" value="Chromosome 4"/>
</dbReference>
<feature type="compositionally biased region" description="Polar residues" evidence="4">
    <location>
        <begin position="315"/>
        <end position="324"/>
    </location>
</feature>
<dbReference type="OrthoDB" id="1394818at2759"/>
<organism evidence="6 7">
    <name type="scientific">Chironomus riparius</name>
    <dbReference type="NCBI Taxonomy" id="315576"/>
    <lineage>
        <taxon>Eukaryota</taxon>
        <taxon>Metazoa</taxon>
        <taxon>Ecdysozoa</taxon>
        <taxon>Arthropoda</taxon>
        <taxon>Hexapoda</taxon>
        <taxon>Insecta</taxon>
        <taxon>Pterygota</taxon>
        <taxon>Neoptera</taxon>
        <taxon>Endopterygota</taxon>
        <taxon>Diptera</taxon>
        <taxon>Nematocera</taxon>
        <taxon>Chironomoidea</taxon>
        <taxon>Chironomidae</taxon>
        <taxon>Chironominae</taxon>
        <taxon>Chironomus</taxon>
    </lineage>
</organism>
<evidence type="ECO:0000256" key="1">
    <source>
        <dbReference type="ARBA" id="ARBA00022614"/>
    </source>
</evidence>
<evidence type="ECO:0000256" key="2">
    <source>
        <dbReference type="ARBA" id="ARBA00022729"/>
    </source>
</evidence>
<accession>A0A9N9WZ85</accession>
<keyword evidence="7" id="KW-1185">Reference proteome</keyword>
<dbReference type="InterPro" id="IPR003591">
    <property type="entry name" value="Leu-rich_rpt_typical-subtyp"/>
</dbReference>
<evidence type="ECO:0000256" key="3">
    <source>
        <dbReference type="ARBA" id="ARBA00022737"/>
    </source>
</evidence>
<dbReference type="PROSITE" id="PS51450">
    <property type="entry name" value="LRR"/>
    <property type="match status" value="1"/>
</dbReference>
<evidence type="ECO:0000313" key="6">
    <source>
        <dbReference type="EMBL" id="CAG9811571.1"/>
    </source>
</evidence>
<dbReference type="AlphaFoldDB" id="A0A9N9WZ85"/>
<dbReference type="GO" id="GO:0005615">
    <property type="term" value="C:extracellular space"/>
    <property type="evidence" value="ECO:0007669"/>
    <property type="project" value="TreeGrafter"/>
</dbReference>
<sequence>MRFFIISALLIASAAADGIEQFKSEALKGISQQDEIYSHGITLQCDFGMIRHYWGEMYTCIARNLVTRHHYDYIMNATGDHMTGKTDKDVEAVYILGQRTRFLPYNISTPFNGVKAIRVEGSGLLFLNRTLKYEGPLEYLHLENNLLRTVPSWAFRGLTNLKWLSLRNNHIKYLESTMFRDMKSLRRFSASSNLIEVVPTGLFFYTPELEEVYFYNNKIRMIGGRLVASLGKLKVAVFMGNPCTQISVYDGVNVISRLSTEFTTKCGVNCVKAEEAAQDHIKDLREELQKKQECSSAMNEVQKQREYQNRMPAQPQLSAESQEH</sequence>
<dbReference type="InterPro" id="IPR001611">
    <property type="entry name" value="Leu-rich_rpt"/>
</dbReference>
<proteinExistence type="predicted"/>
<evidence type="ECO:0000256" key="4">
    <source>
        <dbReference type="SAM" id="MobiDB-lite"/>
    </source>
</evidence>
<evidence type="ECO:0000313" key="7">
    <source>
        <dbReference type="Proteomes" id="UP001153620"/>
    </source>
</evidence>
<feature type="chain" id="PRO_5040273624" evidence="5">
    <location>
        <begin position="17"/>
        <end position="324"/>
    </location>
</feature>
<dbReference type="SUPFAM" id="SSF52058">
    <property type="entry name" value="L domain-like"/>
    <property type="match status" value="1"/>
</dbReference>
<feature type="signal peptide" evidence="5">
    <location>
        <begin position="1"/>
        <end position="16"/>
    </location>
</feature>
<dbReference type="PANTHER" id="PTHR24373:SF370">
    <property type="entry name" value="FISH-LIPS, ISOFORM E"/>
    <property type="match status" value="1"/>
</dbReference>
<gene>
    <name evidence="6" type="ORF">CHIRRI_LOCUS14378</name>
</gene>
<keyword evidence="3" id="KW-0677">Repeat</keyword>